<protein>
    <submittedName>
        <fullName evidence="2">Uncharacterized protein</fullName>
    </submittedName>
</protein>
<reference evidence="2" key="1">
    <citation type="submission" date="2014-09" db="EMBL/GenBank/DDBJ databases">
        <authorList>
            <person name="Magalhaes I.L.F."/>
            <person name="Oliveira U."/>
            <person name="Santos F.R."/>
            <person name="Vidigal T.H.D.A."/>
            <person name="Brescovit A.D."/>
            <person name="Santos A.J."/>
        </authorList>
    </citation>
    <scope>NUCLEOTIDE SEQUENCE</scope>
    <source>
        <tissue evidence="2">Shoot tissue taken approximately 20 cm above the soil surface</tissue>
    </source>
</reference>
<dbReference type="EMBL" id="GBRH01259010">
    <property type="protein sequence ID" value="JAD38885.1"/>
    <property type="molecule type" value="Transcribed_RNA"/>
</dbReference>
<accession>A0A0A8ZQ50</accession>
<proteinExistence type="predicted"/>
<evidence type="ECO:0000313" key="2">
    <source>
        <dbReference type="EMBL" id="JAD38885.1"/>
    </source>
</evidence>
<feature type="chain" id="PRO_5002060033" evidence="1">
    <location>
        <begin position="18"/>
        <end position="41"/>
    </location>
</feature>
<dbReference type="AlphaFoldDB" id="A0A0A8ZQ50"/>
<reference evidence="2" key="2">
    <citation type="journal article" date="2015" name="Data Brief">
        <title>Shoot transcriptome of the giant reed, Arundo donax.</title>
        <authorList>
            <person name="Barrero R.A."/>
            <person name="Guerrero F.D."/>
            <person name="Moolhuijzen P."/>
            <person name="Goolsby J.A."/>
            <person name="Tidwell J."/>
            <person name="Bellgard S.E."/>
            <person name="Bellgard M.I."/>
        </authorList>
    </citation>
    <scope>NUCLEOTIDE SEQUENCE</scope>
    <source>
        <tissue evidence="2">Shoot tissue taken approximately 20 cm above the soil surface</tissue>
    </source>
</reference>
<keyword evidence="1" id="KW-0732">Signal</keyword>
<evidence type="ECO:0000256" key="1">
    <source>
        <dbReference type="SAM" id="SignalP"/>
    </source>
</evidence>
<name>A0A0A8ZQ50_ARUDO</name>
<organism evidence="2">
    <name type="scientific">Arundo donax</name>
    <name type="common">Giant reed</name>
    <name type="synonym">Donax arundinaceus</name>
    <dbReference type="NCBI Taxonomy" id="35708"/>
    <lineage>
        <taxon>Eukaryota</taxon>
        <taxon>Viridiplantae</taxon>
        <taxon>Streptophyta</taxon>
        <taxon>Embryophyta</taxon>
        <taxon>Tracheophyta</taxon>
        <taxon>Spermatophyta</taxon>
        <taxon>Magnoliopsida</taxon>
        <taxon>Liliopsida</taxon>
        <taxon>Poales</taxon>
        <taxon>Poaceae</taxon>
        <taxon>PACMAD clade</taxon>
        <taxon>Arundinoideae</taxon>
        <taxon>Arundineae</taxon>
        <taxon>Arundo</taxon>
    </lineage>
</organism>
<feature type="signal peptide" evidence="1">
    <location>
        <begin position="1"/>
        <end position="17"/>
    </location>
</feature>
<sequence>MFAAVICTCHVLELVAAEYLVRFSISVRNPWISASLSVWSG</sequence>